<evidence type="ECO:0000313" key="3">
    <source>
        <dbReference type="EMBL" id="WMT08160.1"/>
    </source>
</evidence>
<evidence type="ECO:0000313" key="4">
    <source>
        <dbReference type="Proteomes" id="UP001224926"/>
    </source>
</evidence>
<evidence type="ECO:0000259" key="1">
    <source>
        <dbReference type="Pfam" id="PF13360"/>
    </source>
</evidence>
<organism evidence="3 4">
    <name type="scientific">Natrinema thermotolerans</name>
    <dbReference type="NCBI Taxonomy" id="121872"/>
    <lineage>
        <taxon>Archaea</taxon>
        <taxon>Methanobacteriati</taxon>
        <taxon>Methanobacteriota</taxon>
        <taxon>Stenosarchaea group</taxon>
        <taxon>Halobacteria</taxon>
        <taxon>Halobacteriales</taxon>
        <taxon>Natrialbaceae</taxon>
        <taxon>Natrinema</taxon>
    </lineage>
</organism>
<gene>
    <name evidence="3" type="ORF">NP511_00650</name>
    <name evidence="2" type="ORF">NP511_19365</name>
</gene>
<dbReference type="Proteomes" id="UP001224926">
    <property type="component" value="Chromosome"/>
</dbReference>
<evidence type="ECO:0000313" key="2">
    <source>
        <dbReference type="EMBL" id="WMT07528.1"/>
    </source>
</evidence>
<dbReference type="PANTHER" id="PTHR34512:SF30">
    <property type="entry name" value="OUTER MEMBRANE PROTEIN ASSEMBLY FACTOR BAMB"/>
    <property type="match status" value="1"/>
</dbReference>
<name>A0AAF0T1H2_9EURY</name>
<protein>
    <submittedName>
        <fullName evidence="3">PQQ-like beta-propeller repeat protein</fullName>
    </submittedName>
</protein>
<dbReference type="EMBL" id="CP101873">
    <property type="protein sequence ID" value="WMT07528.1"/>
    <property type="molecule type" value="Genomic_DNA"/>
</dbReference>
<dbReference type="InterPro" id="IPR018391">
    <property type="entry name" value="PQQ_b-propeller_rpt"/>
</dbReference>
<accession>A0AAF0T1H2</accession>
<dbReference type="Gene3D" id="2.40.128.630">
    <property type="match status" value="2"/>
</dbReference>
<reference evidence="3 4" key="1">
    <citation type="submission" date="2022-07" db="EMBL/GenBank/DDBJ databases">
        <title>Two temperate virus in Haloterrigena jeotgali A29.</title>
        <authorList>
            <person name="Deng X."/>
        </authorList>
    </citation>
    <scope>NUCLEOTIDE SEQUENCE [LARGE SCALE GENOMIC DNA]</scope>
    <source>
        <strain evidence="3 4">A29</strain>
    </source>
</reference>
<dbReference type="SUPFAM" id="SSF50998">
    <property type="entry name" value="Quinoprotein alcohol dehydrogenase-like"/>
    <property type="match status" value="2"/>
</dbReference>
<keyword evidence="4" id="KW-1185">Reference proteome</keyword>
<dbReference type="InterPro" id="IPR002372">
    <property type="entry name" value="PQQ_rpt_dom"/>
</dbReference>
<dbReference type="Pfam" id="PF13360">
    <property type="entry name" value="PQQ_2"/>
    <property type="match status" value="1"/>
</dbReference>
<dbReference type="InterPro" id="IPR011047">
    <property type="entry name" value="Quinoprotein_ADH-like_sf"/>
</dbReference>
<dbReference type="EMBL" id="CP101873">
    <property type="protein sequence ID" value="WMT08160.1"/>
    <property type="molecule type" value="Genomic_DNA"/>
</dbReference>
<proteinExistence type="predicted"/>
<sequence>MYWIDIDEWNIVSKTSASTPLMDVLVDDDFAYLQLGGGIQTFAVDTGEPAWSFEPEWTAVGISSSDERVFVIDATAGEGGTLTALEKGTGEIRWTTDVIGETYSSPVVGNAVYVLNNEGTLYALEAETGDLEWRERVTDTPDRYTIPAVRDGTVYVSDESGGQTVALDAETGERTWEAPIPRDDGTGESSTTLSAPVCTPESVLVGAAPGGLVALSQSDGSTQWQASSHSIVSNLVMNANGVYALSPDGVVAATDAVSDESST</sequence>
<dbReference type="SMART" id="SM00564">
    <property type="entry name" value="PQQ"/>
    <property type="match status" value="4"/>
</dbReference>
<dbReference type="GeneID" id="84216147"/>
<dbReference type="RefSeq" id="WP_049966738.1">
    <property type="nucleotide sequence ID" value="NZ_CP101873.1"/>
</dbReference>
<dbReference type="PANTHER" id="PTHR34512">
    <property type="entry name" value="CELL SURFACE PROTEIN"/>
    <property type="match status" value="1"/>
</dbReference>
<feature type="domain" description="Pyrrolo-quinoline quinone repeat" evidence="1">
    <location>
        <begin position="37"/>
        <end position="256"/>
    </location>
</feature>
<dbReference type="AlphaFoldDB" id="A0AAF0T1H2"/>